<evidence type="ECO:0000313" key="2">
    <source>
        <dbReference type="EMBL" id="BBO65994.1"/>
    </source>
</evidence>
<sequence>MRFFRCLCRNHLCHAKMHQQRKQEGYMPLLTSLISHQVWLQRTASGEVKDLAPFIQQMRDEVKRQVLLFGDDSRTAARLTLMLRELEQALNGITSGWYEKLLADARELSDYEINWNVKTLSTNVNANFVTPAAEQVWAAATFAPLELSEKPVDFVSLMSGWRQTEVNRLVMGVKSGFVQGMTTRQIVKNVVGVGGLADISERNAATVIRTALAHVSNEARQQVYAQNDDIITKYEWVSTLDSRTSAVCRARDSMQYEIGKGPLPPAHPNCLLGDTVVSTGSPVSNIFKRAYKGTIVYVSTKSGRTLSITPNHQVLTTSGWVASGLLNVGDKLVCAKDATLSLKHKEHNVVAKFSDLFSAANVAVNPAAVSTSPTSPEDFHGDGIDGEVEIVLVDRLSWDKVKSGLNKQIIDKELPVTAGVDDPLPGFGPAKQFSVVGLSPSGSFMRRGGESEALLGGGFSHSDKHSVAAPTNGNAVLPESAYDWATRNADNLSDFNWSDAVGVELDDVVDLVFSEADFCGHVYNLENEQNWYLANGIIAHNCRSTTAPVISPEFDFLDKGAKRAARGAEGGQQVNADTTYYEFLKQQPAWFQDEALGPVRGKIFRNSGITPEEFRVISVDGFGRPLTLKEMAELDKRVADYLKEE</sequence>
<dbReference type="GO" id="GO:0016539">
    <property type="term" value="P:intein-mediated protein splicing"/>
    <property type="evidence" value="ECO:0007669"/>
    <property type="project" value="InterPro"/>
</dbReference>
<dbReference type="KEGG" id="vg:79712965"/>
<organism evidence="2 3">
    <name type="scientific">Salmonella phage vB_StyS-sam</name>
    <dbReference type="NCBI Taxonomy" id="2664131"/>
    <lineage>
        <taxon>Viruses</taxon>
        <taxon>Duplodnaviria</taxon>
        <taxon>Heunggongvirae</taxon>
        <taxon>Uroviricota</taxon>
        <taxon>Caudoviricetes</taxon>
        <taxon>Sarkviridae</taxon>
        <taxon>Guernseyvirinae</taxon>
        <taxon>Jerseyvirus</taxon>
        <taxon>Jerseyvirus vsam</taxon>
    </lineage>
</organism>
<keyword evidence="3" id="KW-1185">Reference proteome</keyword>
<dbReference type="GeneID" id="79712965"/>
<dbReference type="PROSITE" id="PS50817">
    <property type="entry name" value="INTEIN_N_TER"/>
    <property type="match status" value="1"/>
</dbReference>
<evidence type="ECO:0000259" key="1">
    <source>
        <dbReference type="Pfam" id="PF04233"/>
    </source>
</evidence>
<feature type="domain" description="Phage head morphogenesis" evidence="1">
    <location>
        <begin position="173"/>
        <end position="270"/>
    </location>
</feature>
<dbReference type="RefSeq" id="YP_010746232.1">
    <property type="nucleotide sequence ID" value="NC_073177.1"/>
</dbReference>
<dbReference type="PROSITE" id="PS50818">
    <property type="entry name" value="INTEIN_C_TER"/>
    <property type="match status" value="1"/>
</dbReference>
<dbReference type="Gene3D" id="2.170.16.10">
    <property type="entry name" value="Hedgehog/Intein (Hint) domain"/>
    <property type="match status" value="1"/>
</dbReference>
<dbReference type="Proteomes" id="UP000332081">
    <property type="component" value="Segment"/>
</dbReference>
<dbReference type="SUPFAM" id="SSF51294">
    <property type="entry name" value="Hedgehog/intein (Hint) domain"/>
    <property type="match status" value="1"/>
</dbReference>
<dbReference type="Pfam" id="PF14890">
    <property type="entry name" value="Intein_splicing"/>
    <property type="match status" value="1"/>
</dbReference>
<accession>A0A5K7YCB4</accession>
<dbReference type="Pfam" id="PF04233">
    <property type="entry name" value="Phage_Mu_F"/>
    <property type="match status" value="1"/>
</dbReference>
<dbReference type="InterPro" id="IPR006528">
    <property type="entry name" value="Phage_head_morphogenesis_dom"/>
</dbReference>
<dbReference type="EMBL" id="LC507823">
    <property type="protein sequence ID" value="BBO65994.1"/>
    <property type="molecule type" value="Genomic_DNA"/>
</dbReference>
<dbReference type="InterPro" id="IPR036844">
    <property type="entry name" value="Hint_dom_sf"/>
</dbReference>
<dbReference type="NCBIfam" id="TIGR01443">
    <property type="entry name" value="intein_Cterm"/>
    <property type="match status" value="1"/>
</dbReference>
<proteinExistence type="predicted"/>
<name>A0A5K7YCB4_9CAUD</name>
<dbReference type="InterPro" id="IPR006141">
    <property type="entry name" value="Intein_N"/>
</dbReference>
<evidence type="ECO:0000313" key="3">
    <source>
        <dbReference type="Proteomes" id="UP000332081"/>
    </source>
</evidence>
<reference evidence="2 3" key="1">
    <citation type="submission" date="2019-11" db="EMBL/GenBank/DDBJ databases">
        <title>Analysis of Salmonella phage vB_StyS-sam.</title>
        <authorList>
            <person name="Sabzali S."/>
            <person name="Bouzari M."/>
        </authorList>
    </citation>
    <scope>NUCLEOTIDE SEQUENCE [LARGE SCALE GENOMIC DNA]</scope>
</reference>
<protein>
    <submittedName>
        <fullName evidence="2">Head morphogenesis protein</fullName>
    </submittedName>
</protein>
<dbReference type="CDD" id="cd00081">
    <property type="entry name" value="Hint"/>
    <property type="match status" value="1"/>
</dbReference>
<dbReference type="InterPro" id="IPR030934">
    <property type="entry name" value="Intein_C"/>
</dbReference>